<evidence type="ECO:0000256" key="1">
    <source>
        <dbReference type="ARBA" id="ARBA00004141"/>
    </source>
</evidence>
<dbReference type="InterPro" id="IPR037272">
    <property type="entry name" value="SNS_sf"/>
</dbReference>
<dbReference type="GeneID" id="78391104"/>
<dbReference type="OrthoDB" id="9762833at2"/>
<dbReference type="AlphaFoldDB" id="A0A2S0L398"/>
<dbReference type="NCBIfam" id="NF037979">
    <property type="entry name" value="Na_transp"/>
    <property type="match status" value="1"/>
</dbReference>
<dbReference type="EMBL" id="CP027228">
    <property type="protein sequence ID" value="AVM47766.1"/>
    <property type="molecule type" value="Genomic_DNA"/>
</dbReference>
<dbReference type="CDD" id="cd10336">
    <property type="entry name" value="SLC6sbd_Tyt1-Like"/>
    <property type="match status" value="1"/>
</dbReference>
<reference evidence="7" key="1">
    <citation type="submission" date="2018-02" db="EMBL/GenBank/DDBJ databases">
        <authorList>
            <person name="Holder M.E."/>
            <person name="Ajami N.J."/>
            <person name="Petrosino J.F."/>
        </authorList>
    </citation>
    <scope>NUCLEOTIDE SEQUENCE [LARGE SCALE GENOMIC DNA]</scope>
    <source>
        <strain evidence="7">CCUG 47132</strain>
    </source>
</reference>
<evidence type="ECO:0000256" key="5">
    <source>
        <dbReference type="ARBA" id="ARBA00023136"/>
    </source>
</evidence>
<dbReference type="RefSeq" id="WP_106056848.1">
    <property type="nucleotide sequence ID" value="NZ_CP027228.1"/>
</dbReference>
<evidence type="ECO:0000256" key="4">
    <source>
        <dbReference type="ARBA" id="ARBA00022989"/>
    </source>
</evidence>
<dbReference type="PROSITE" id="PS50267">
    <property type="entry name" value="NA_NEUROTRAN_SYMP_3"/>
    <property type="match status" value="1"/>
</dbReference>
<comment type="subcellular location">
    <subcellularLocation>
        <location evidence="1">Membrane</location>
        <topology evidence="1">Multi-pass membrane protein</topology>
    </subcellularLocation>
</comment>
<keyword evidence="3" id="KW-0812">Transmembrane</keyword>
<proteinExistence type="predicted"/>
<keyword evidence="2" id="KW-0813">Transport</keyword>
<keyword evidence="7" id="KW-1185">Reference proteome</keyword>
<sequence length="468" mass="50538">MEQENNKGQFNSNFGFLMAALGSAVGLGNLWSFPYKLGLGGGFAFLIIYTILAIVVGYPLMLSEIALGRKTQKAAIEAYKEADHRFKFNGVLQTIVPWFLICFYCTFGGYITKYLFESIQALFVKNSVLNTGDPGALFGGMIGNVGNSVAWMTAFLLLTMVIVFGGVSGGIEKFCKIAMPALFFLLIAVVIRSCTLPGAGPGLKFLFYPDLTMWKTDFFEVVRLAGGQMFFSLSLASGCIIAYGSYLGKKENLESNAAIITAGDSIVAVLAGMAIMPAVFAFGLKPSGGPGLLFVSMTTVFQSMGTTGKFFQLAFWLLVFFAALSSSIGMMEAGISAILDSRVKAGKPASRVKVSVIMALAAFVGNFLTTADSLGGNPKMNWFHLFGQADVLSVWDCLAEGILMPLTGLIMAILLGWVVPHSLDEEIENGGARTFKTRGFYNFCIRWIGPLFMAMIVYGQFKDFFGAK</sequence>
<dbReference type="PANTHER" id="PTHR42948">
    <property type="entry name" value="TRANSPORTER"/>
    <property type="match status" value="1"/>
</dbReference>
<dbReference type="InterPro" id="IPR047218">
    <property type="entry name" value="YocR/YhdH-like"/>
</dbReference>
<name>A0A2S0L398_9FIRM</name>
<evidence type="ECO:0000313" key="6">
    <source>
        <dbReference type="EMBL" id="AVM47766.1"/>
    </source>
</evidence>
<keyword evidence="5" id="KW-0472">Membrane</keyword>
<dbReference type="SUPFAM" id="SSF161070">
    <property type="entry name" value="SNF-like"/>
    <property type="match status" value="1"/>
</dbReference>
<evidence type="ECO:0000256" key="3">
    <source>
        <dbReference type="ARBA" id="ARBA00022692"/>
    </source>
</evidence>
<organism evidence="6 7">
    <name type="scientific">Mogibacterium diversum</name>
    <dbReference type="NCBI Taxonomy" id="114527"/>
    <lineage>
        <taxon>Bacteria</taxon>
        <taxon>Bacillati</taxon>
        <taxon>Bacillota</taxon>
        <taxon>Clostridia</taxon>
        <taxon>Peptostreptococcales</taxon>
        <taxon>Anaerovoracaceae</taxon>
        <taxon>Mogibacterium</taxon>
    </lineage>
</organism>
<accession>A0A2S0L398</accession>
<gene>
    <name evidence="6" type="ORF">C5Q96_02395</name>
</gene>
<dbReference type="Pfam" id="PF00209">
    <property type="entry name" value="SNF"/>
    <property type="match status" value="2"/>
</dbReference>
<evidence type="ECO:0000313" key="7">
    <source>
        <dbReference type="Proteomes" id="UP000237883"/>
    </source>
</evidence>
<dbReference type="PRINTS" id="PR00176">
    <property type="entry name" value="NANEUSMPORT"/>
</dbReference>
<dbReference type="KEGG" id="mdv:C5Q96_02395"/>
<dbReference type="Proteomes" id="UP000237883">
    <property type="component" value="Chromosome"/>
</dbReference>
<evidence type="ECO:0000256" key="2">
    <source>
        <dbReference type="ARBA" id="ARBA00022448"/>
    </source>
</evidence>
<protein>
    <submittedName>
        <fullName evidence="6">Sodium-dependent transporter</fullName>
    </submittedName>
</protein>
<dbReference type="GO" id="GO:0016020">
    <property type="term" value="C:membrane"/>
    <property type="evidence" value="ECO:0007669"/>
    <property type="project" value="UniProtKB-SubCell"/>
</dbReference>
<keyword evidence="4" id="KW-1133">Transmembrane helix</keyword>
<dbReference type="InterPro" id="IPR000175">
    <property type="entry name" value="Na/ntran_symport"/>
</dbReference>
<dbReference type="PANTHER" id="PTHR42948:SF1">
    <property type="entry name" value="TRANSPORTER"/>
    <property type="match status" value="1"/>
</dbReference>